<accession>A0A174TU54</accession>
<evidence type="ECO:0000313" key="1">
    <source>
        <dbReference type="EMBL" id="CUQ11941.1"/>
    </source>
</evidence>
<dbReference type="Proteomes" id="UP000095746">
    <property type="component" value="Unassembled WGS sequence"/>
</dbReference>
<organism evidence="1 2">
    <name type="scientific">Flavonifractor plautii</name>
    <name type="common">Fusobacterium plautii</name>
    <dbReference type="NCBI Taxonomy" id="292800"/>
    <lineage>
        <taxon>Bacteria</taxon>
        <taxon>Bacillati</taxon>
        <taxon>Bacillota</taxon>
        <taxon>Clostridia</taxon>
        <taxon>Eubacteriales</taxon>
        <taxon>Oscillospiraceae</taxon>
        <taxon>Flavonifractor</taxon>
    </lineage>
</organism>
<evidence type="ECO:0008006" key="3">
    <source>
        <dbReference type="Google" id="ProtNLM"/>
    </source>
</evidence>
<reference evidence="1 2" key="1">
    <citation type="submission" date="2015-09" db="EMBL/GenBank/DDBJ databases">
        <authorList>
            <consortium name="Pathogen Informatics"/>
        </authorList>
    </citation>
    <scope>NUCLEOTIDE SEQUENCE [LARGE SCALE GENOMIC DNA]</scope>
    <source>
        <strain evidence="1 2">2789STDY5608854</strain>
    </source>
</reference>
<dbReference type="InterPro" id="IPR054688">
    <property type="entry name" value="CD1247_N"/>
</dbReference>
<dbReference type="EMBL" id="CYZT01000692">
    <property type="protein sequence ID" value="CUQ11941.1"/>
    <property type="molecule type" value="Genomic_DNA"/>
</dbReference>
<dbReference type="NCBIfam" id="NF045650">
    <property type="entry name" value="CD1247_Nterm"/>
    <property type="match status" value="1"/>
</dbReference>
<dbReference type="AlphaFoldDB" id="A0A174TU54"/>
<sequence>MIADAVKAHRFVKALWAACEKEIIMTISEKVAYLKGLAEGLDLDTAKSKEGKLISVMIGILEEIGMSIEDLEENTVALGEEIDAISDDLSDVEKAVFDEDDDDDDCCCGDEDDDFFEVDCPNCGDTLMIDESVLEEGVIQCPGCKQKFALDLSDDCCCGDGDEDGCGCGCEEHDHD</sequence>
<evidence type="ECO:0000313" key="2">
    <source>
        <dbReference type="Proteomes" id="UP000095746"/>
    </source>
</evidence>
<name>A0A174TU54_FLAPL</name>
<proteinExistence type="predicted"/>
<gene>
    <name evidence="1" type="ORF">ERS852411_03992</name>
</gene>
<protein>
    <recommendedName>
        <fullName evidence="3">TFIIB-type domain-containing protein</fullName>
    </recommendedName>
</protein>